<evidence type="ECO:0000313" key="20">
    <source>
        <dbReference type="Proteomes" id="UP000294847"/>
    </source>
</evidence>
<evidence type="ECO:0000256" key="3">
    <source>
        <dbReference type="ARBA" id="ARBA00022525"/>
    </source>
</evidence>
<proteinExistence type="inferred from homology"/>
<keyword evidence="7" id="KW-0560">Oxidoreductase</keyword>
<evidence type="ECO:0000256" key="10">
    <source>
        <dbReference type="ARBA" id="ARBA00023157"/>
    </source>
</evidence>
<comment type="catalytic activity">
    <reaction evidence="14">
        <text>[(1-&gt;4)-beta-D-glucosyl]n+m + reduced acceptor + O2 = 4-dehydro-beta-D-glucosyl-[(1-&gt;4)-beta-D-glucosyl]n-1 + [(1-&gt;4)-beta-D-glucosyl]m + acceptor + H2O.</text>
        <dbReference type="EC" id="1.14.99.56"/>
    </reaction>
</comment>
<gene>
    <name evidence="19" type="ORF">PoMZ_03171</name>
</gene>
<dbReference type="Proteomes" id="UP000294847">
    <property type="component" value="Chromosome 3"/>
</dbReference>
<feature type="domain" description="Auxiliary Activity family 9 catalytic" evidence="18">
    <location>
        <begin position="21"/>
        <end position="232"/>
    </location>
</feature>
<organism evidence="19 20">
    <name type="scientific">Pyricularia oryzae</name>
    <name type="common">Rice blast fungus</name>
    <name type="synonym">Magnaporthe oryzae</name>
    <dbReference type="NCBI Taxonomy" id="318829"/>
    <lineage>
        <taxon>Eukaryota</taxon>
        <taxon>Fungi</taxon>
        <taxon>Dikarya</taxon>
        <taxon>Ascomycota</taxon>
        <taxon>Pezizomycotina</taxon>
        <taxon>Sordariomycetes</taxon>
        <taxon>Sordariomycetidae</taxon>
        <taxon>Magnaporthales</taxon>
        <taxon>Pyriculariaceae</taxon>
        <taxon>Pyricularia</taxon>
    </lineage>
</organism>
<feature type="compositionally biased region" description="Low complexity" evidence="16">
    <location>
        <begin position="268"/>
        <end position="287"/>
    </location>
</feature>
<keyword evidence="11" id="KW-0119">Carbohydrate metabolism</keyword>
<feature type="compositionally biased region" description="Acidic residues" evidence="16">
    <location>
        <begin position="323"/>
        <end position="335"/>
    </location>
</feature>
<feature type="region of interest" description="Disordered" evidence="16">
    <location>
        <begin position="264"/>
        <end position="335"/>
    </location>
</feature>
<protein>
    <recommendedName>
        <fullName evidence="15">lytic cellulose monooxygenase (C4-dehydrogenating)</fullName>
        <ecNumber evidence="15">1.14.99.56</ecNumber>
    </recommendedName>
</protein>
<evidence type="ECO:0000256" key="8">
    <source>
        <dbReference type="ARBA" id="ARBA00023008"/>
    </source>
</evidence>
<evidence type="ECO:0000256" key="1">
    <source>
        <dbReference type="ARBA" id="ARBA00001973"/>
    </source>
</evidence>
<accession>A0A4P7NAY6</accession>
<evidence type="ECO:0000256" key="11">
    <source>
        <dbReference type="ARBA" id="ARBA00023277"/>
    </source>
</evidence>
<sequence length="335" mass="35029">MKTTGTITAALIGMASLTSAHYTFDKTILNGKQVGGDNASIRKHQNSFMPIKFNKTPQGSITPTVADFSCNKGAVGAKDVIQVKAGDKIAMKQGFGATGMLHPGPAQVYVSPVSDAKTDKGDDWYKIHQSLICKQGSPESLRTDAWCSWGEDNVNAVIPASIPNGQYLLRGEHIGLHGAHDGQAEFYVACMQIEVTGNTATTMPGTSAKIPGIYKSTDKAVNFSVWGRSTSYDTAPGPDVIPGGTIRGSANGAGGDKTITVAGGGGAAPAAASSTNNNNKSGNSGTKSIKEVKPVKAAAAADNKQTSCNRRRRSLPRRAAEQLVEEAEMELEDSE</sequence>
<dbReference type="EC" id="1.14.99.56" evidence="15"/>
<dbReference type="PANTHER" id="PTHR33353:SF2">
    <property type="entry name" value="ENDO-BETA-1,4-GLUCANASE D"/>
    <property type="match status" value="1"/>
</dbReference>
<dbReference type="InterPro" id="IPR049892">
    <property type="entry name" value="AA9"/>
</dbReference>
<evidence type="ECO:0000256" key="5">
    <source>
        <dbReference type="ARBA" id="ARBA00022729"/>
    </source>
</evidence>
<evidence type="ECO:0000256" key="14">
    <source>
        <dbReference type="ARBA" id="ARBA00045077"/>
    </source>
</evidence>
<keyword evidence="4" id="KW-0479">Metal-binding</keyword>
<feature type="chain" id="PRO_5043971943" description="lytic cellulose monooxygenase (C4-dehydrogenating)" evidence="17">
    <location>
        <begin position="21"/>
        <end position="335"/>
    </location>
</feature>
<keyword evidence="6" id="KW-0136">Cellulose degradation</keyword>
<keyword evidence="9" id="KW-0503">Monooxygenase</keyword>
<dbReference type="GO" id="GO:0030245">
    <property type="term" value="P:cellulose catabolic process"/>
    <property type="evidence" value="ECO:0007669"/>
    <property type="project" value="UniProtKB-KW"/>
</dbReference>
<dbReference type="EMBL" id="CP034206">
    <property type="protein sequence ID" value="QBZ58226.1"/>
    <property type="molecule type" value="Genomic_DNA"/>
</dbReference>
<evidence type="ECO:0000256" key="15">
    <source>
        <dbReference type="ARBA" id="ARBA00047174"/>
    </source>
</evidence>
<keyword evidence="5 17" id="KW-0732">Signal</keyword>
<evidence type="ECO:0000256" key="4">
    <source>
        <dbReference type="ARBA" id="ARBA00022723"/>
    </source>
</evidence>
<evidence type="ECO:0000256" key="7">
    <source>
        <dbReference type="ARBA" id="ARBA00023002"/>
    </source>
</evidence>
<evidence type="ECO:0000313" key="19">
    <source>
        <dbReference type="EMBL" id="QBZ58226.1"/>
    </source>
</evidence>
<evidence type="ECO:0000256" key="16">
    <source>
        <dbReference type="SAM" id="MobiDB-lite"/>
    </source>
</evidence>
<name>A0A4P7NAY6_PYROR</name>
<feature type="signal peptide" evidence="17">
    <location>
        <begin position="1"/>
        <end position="20"/>
    </location>
</feature>
<comment type="subcellular location">
    <subcellularLocation>
        <location evidence="2">Secreted</location>
    </subcellularLocation>
</comment>
<keyword evidence="3" id="KW-0964">Secreted</keyword>
<evidence type="ECO:0000256" key="13">
    <source>
        <dbReference type="ARBA" id="ARBA00044502"/>
    </source>
</evidence>
<dbReference type="GO" id="GO:0004497">
    <property type="term" value="F:monooxygenase activity"/>
    <property type="evidence" value="ECO:0007669"/>
    <property type="project" value="UniProtKB-KW"/>
</dbReference>
<dbReference type="Pfam" id="PF03443">
    <property type="entry name" value="AA9"/>
    <property type="match status" value="1"/>
</dbReference>
<evidence type="ECO:0000259" key="18">
    <source>
        <dbReference type="Pfam" id="PF03443"/>
    </source>
</evidence>
<dbReference type="Gene3D" id="2.70.50.70">
    <property type="match status" value="1"/>
</dbReference>
<dbReference type="GO" id="GO:0046872">
    <property type="term" value="F:metal ion binding"/>
    <property type="evidence" value="ECO:0007669"/>
    <property type="project" value="UniProtKB-KW"/>
</dbReference>
<evidence type="ECO:0000256" key="6">
    <source>
        <dbReference type="ARBA" id="ARBA00023001"/>
    </source>
</evidence>
<evidence type="ECO:0000256" key="17">
    <source>
        <dbReference type="SAM" id="SignalP"/>
    </source>
</evidence>
<comment type="cofactor">
    <cofactor evidence="1">
        <name>Cu(2+)</name>
        <dbReference type="ChEBI" id="CHEBI:29036"/>
    </cofactor>
</comment>
<reference evidence="19 20" key="1">
    <citation type="journal article" date="2019" name="Mol. Biol. Evol.">
        <title>Blast fungal genomes show frequent chromosomal changes, gene gains and losses, and effector gene turnover.</title>
        <authorList>
            <person name="Gomez Luciano L.B."/>
            <person name="Jason Tsai I."/>
            <person name="Chuma I."/>
            <person name="Tosa Y."/>
            <person name="Chen Y.H."/>
            <person name="Li J.Y."/>
            <person name="Li M.Y."/>
            <person name="Jade Lu M.Y."/>
            <person name="Nakayashiki H."/>
            <person name="Li W.H."/>
        </authorList>
    </citation>
    <scope>NUCLEOTIDE SEQUENCE [LARGE SCALE GENOMIC DNA]</scope>
    <source>
        <strain evidence="19">MZ5-1-6</strain>
    </source>
</reference>
<evidence type="ECO:0000256" key="12">
    <source>
        <dbReference type="ARBA" id="ARBA00023326"/>
    </source>
</evidence>
<keyword evidence="8" id="KW-0186">Copper</keyword>
<dbReference type="AlphaFoldDB" id="A0A4P7NAY6"/>
<dbReference type="GO" id="GO:0005576">
    <property type="term" value="C:extracellular region"/>
    <property type="evidence" value="ECO:0007669"/>
    <property type="project" value="UniProtKB-SubCell"/>
</dbReference>
<dbReference type="PANTHER" id="PTHR33353">
    <property type="entry name" value="PUTATIVE (AFU_ORTHOLOGUE AFUA_1G12560)-RELATED"/>
    <property type="match status" value="1"/>
</dbReference>
<comment type="similarity">
    <text evidence="13">Belongs to the polysaccharide monooxygenase AA9 family.</text>
</comment>
<evidence type="ECO:0000256" key="2">
    <source>
        <dbReference type="ARBA" id="ARBA00004613"/>
    </source>
</evidence>
<keyword evidence="10" id="KW-1015">Disulfide bond</keyword>
<dbReference type="CDD" id="cd21175">
    <property type="entry name" value="LPMO_AA9"/>
    <property type="match status" value="1"/>
</dbReference>
<dbReference type="InterPro" id="IPR005103">
    <property type="entry name" value="AA9_LPMO"/>
</dbReference>
<keyword evidence="12" id="KW-0624">Polysaccharide degradation</keyword>
<dbReference type="VEuPathDB" id="FungiDB:M_BR32_EuGene_00121891"/>
<evidence type="ECO:0000256" key="9">
    <source>
        <dbReference type="ARBA" id="ARBA00023033"/>
    </source>
</evidence>